<dbReference type="Gene3D" id="2.60.120.200">
    <property type="match status" value="1"/>
</dbReference>
<evidence type="ECO:0000256" key="2">
    <source>
        <dbReference type="ARBA" id="ARBA00023157"/>
    </source>
</evidence>
<evidence type="ECO:0000256" key="4">
    <source>
        <dbReference type="SAM" id="SignalP"/>
    </source>
</evidence>
<dbReference type="RefSeq" id="WP_184332247.1">
    <property type="nucleotide sequence ID" value="NZ_JACHHZ010000003.1"/>
</dbReference>
<dbReference type="PROSITE" id="PS51257">
    <property type="entry name" value="PROKAR_LIPOPROTEIN"/>
    <property type="match status" value="1"/>
</dbReference>
<feature type="signal peptide" evidence="4">
    <location>
        <begin position="1"/>
        <end position="22"/>
    </location>
</feature>
<protein>
    <submittedName>
        <fullName evidence="6">Mono/diheme cytochrome c family protein</fullName>
    </submittedName>
</protein>
<keyword evidence="2" id="KW-1015">Disulfide bond</keyword>
<evidence type="ECO:0000256" key="3">
    <source>
        <dbReference type="SAM" id="MobiDB-lite"/>
    </source>
</evidence>
<keyword evidence="7" id="KW-1185">Reference proteome</keyword>
<sequence length="824" mass="87071">MKRVFNTGLVRFAAIALLGAFALGGCSSGADTEQNPVTDGPGSGPNYNGPPPATDDIQAFRIEFWENIRGTNRCGNCHTANGQAPSFARSDDVNAAYQAAQAIVDRTTPSQSPLVLKVAGGHNCWLADAGSCATILTRWITDWVGATEGGGKQIELVPPTPKDPGSSRRFPANAADAGFGPLHAVLVQHCGNCHTSESATKQQPYFASSNIEEAYIAAMPKINLDRPADSRFVIRLGRESHNCWASGGSCQDNANTVQALIQQMANAVQPAPIDPNLILSKALTLYEGTIAAGGNRYDNNVIAMYEFKTGSGSTVFDTSGVDPAADLTLAGTRGTDFDWVGGWGVVFKSPMAKAQASTTTSRKFHQLINATGEYSIEAWVIPGNVTQEDARIVTYSGSTTSRNFTMGQTLYNYDFYARSTATGANGTPQLSTDDADERLQAALQHVVLTFDPVAGRKIYVNGVFTGDNDGAGGGTLGDWDNSFAFALGNEVSNNRPWAGVLRLVAVHNRVLTPAQITQNFEAGVGEKYFLLFGIEHITNIPRSYILFEAAQYDSFGYLFTNPKFISLDANARPGGLVVKGMRIGVNAAEPHAGQAYRLLDTTVPDAGYDPAAGHTLSAVGTIIGLERGPAQDEFYLCFDQLGSRQNVCSNFAEAVPPTLVNSDRPSDIGVRTFDGINATMAAMTGVDPNTASVKAAFDSVRQSLPAVVDINAFLSSHQTSIAQLAITYCSALVDNTSARSAYFPGLNWSADISGQRSLLINPLVTRVVGNAATQPNADTATELDALVTKLCTSGSCGSNASTRTPTVAKAVCGAAVGNAAMLVR</sequence>
<dbReference type="Pfam" id="PF13385">
    <property type="entry name" value="Laminin_G_3"/>
    <property type="match status" value="1"/>
</dbReference>
<gene>
    <name evidence="6" type="ORF">HNQ60_002527</name>
</gene>
<name>A0A841HLA2_9GAMM</name>
<feature type="domain" description="LamG-like jellyroll fold" evidence="5">
    <location>
        <begin position="372"/>
        <end position="514"/>
    </location>
</feature>
<evidence type="ECO:0000313" key="7">
    <source>
        <dbReference type="Proteomes" id="UP000588068"/>
    </source>
</evidence>
<dbReference type="InterPro" id="IPR006558">
    <property type="entry name" value="LamG-like"/>
</dbReference>
<proteinExistence type="predicted"/>
<dbReference type="SMART" id="SM00560">
    <property type="entry name" value="LamGL"/>
    <property type="match status" value="1"/>
</dbReference>
<keyword evidence="1 4" id="KW-0732">Signal</keyword>
<feature type="region of interest" description="Disordered" evidence="3">
    <location>
        <begin position="32"/>
        <end position="53"/>
    </location>
</feature>
<organism evidence="6 7">
    <name type="scientific">Povalibacter uvarum</name>
    <dbReference type="NCBI Taxonomy" id="732238"/>
    <lineage>
        <taxon>Bacteria</taxon>
        <taxon>Pseudomonadati</taxon>
        <taxon>Pseudomonadota</taxon>
        <taxon>Gammaproteobacteria</taxon>
        <taxon>Steroidobacterales</taxon>
        <taxon>Steroidobacteraceae</taxon>
        <taxon>Povalibacter</taxon>
    </lineage>
</organism>
<evidence type="ECO:0000259" key="5">
    <source>
        <dbReference type="SMART" id="SM00560"/>
    </source>
</evidence>
<evidence type="ECO:0000313" key="6">
    <source>
        <dbReference type="EMBL" id="MBB6093646.1"/>
    </source>
</evidence>
<accession>A0A841HLA2</accession>
<dbReference type="AlphaFoldDB" id="A0A841HLA2"/>
<comment type="caution">
    <text evidence="6">The sequence shown here is derived from an EMBL/GenBank/DDBJ whole genome shotgun (WGS) entry which is preliminary data.</text>
</comment>
<feature type="chain" id="PRO_5033021350" evidence="4">
    <location>
        <begin position="23"/>
        <end position="824"/>
    </location>
</feature>
<dbReference type="SUPFAM" id="SSF49899">
    <property type="entry name" value="Concanavalin A-like lectins/glucanases"/>
    <property type="match status" value="1"/>
</dbReference>
<evidence type="ECO:0000256" key="1">
    <source>
        <dbReference type="ARBA" id="ARBA00022729"/>
    </source>
</evidence>
<dbReference type="InterPro" id="IPR013320">
    <property type="entry name" value="ConA-like_dom_sf"/>
</dbReference>
<reference evidence="6 7" key="1">
    <citation type="submission" date="2020-08" db="EMBL/GenBank/DDBJ databases">
        <title>Genomic Encyclopedia of Type Strains, Phase IV (KMG-IV): sequencing the most valuable type-strain genomes for metagenomic binning, comparative biology and taxonomic classification.</title>
        <authorList>
            <person name="Goeker M."/>
        </authorList>
    </citation>
    <scope>NUCLEOTIDE SEQUENCE [LARGE SCALE GENOMIC DNA]</scope>
    <source>
        <strain evidence="6 7">DSM 26723</strain>
    </source>
</reference>
<dbReference type="Proteomes" id="UP000588068">
    <property type="component" value="Unassembled WGS sequence"/>
</dbReference>
<dbReference type="EMBL" id="JACHHZ010000003">
    <property type="protein sequence ID" value="MBB6093646.1"/>
    <property type="molecule type" value="Genomic_DNA"/>
</dbReference>